<feature type="transmembrane region" description="Helical" evidence="1">
    <location>
        <begin position="43"/>
        <end position="61"/>
    </location>
</feature>
<accession>F0XDK7</accession>
<protein>
    <recommendedName>
        <fullName evidence="4">Adhesin domain-containing protein</fullName>
    </recommendedName>
</protein>
<sequence>MMPKEAYSDYRPLLGNRYESVPLGAPVIVPQALRRRPVPMHGILFALLVVVVTLHVISPSIRHIVTSPVTSPTHATGTPLSGPLELPGQQCRAWGDAVDAQSSYGLSFGAGHNLTVHQSRTHHHNGPHERRQHVRVSGAVVVRRADAAHAAGAVDIETMTNDERIGKLIALGVEPGQDQLLRVQIDDDIRLDDRDNDRTHGSTPCLVARITVWVPANQETVALGFLGISATNLDILLAEGLDLSVRVATQLNTVSGDIVAAAALPGADSPFWLDAAGVYVHSVSGGIRGSWGLRQQLHFSTVSGDVHVSVEERGSATAELVDLAAFDQPLEPAQPLDVGLPNLRIGTISGDITLTEMPSVAAAPGHSLALSSKSGLIKASAAFAGFARVNSISGGQHLALHLLELTTPALLETSAVSGTIKLGLSYADDATLDFLQSHHCTVSGGIQLHYPSSWAGRIQLTAVASGHVALLGKDVHVLPDDRPHWPPHRGNHIAGTKGVAPGEDASNVTAQTKSGSILLAFPE</sequence>
<evidence type="ECO:0008006" key="4">
    <source>
        <dbReference type="Google" id="ProtNLM"/>
    </source>
</evidence>
<dbReference type="GeneID" id="25981195"/>
<evidence type="ECO:0000313" key="3">
    <source>
        <dbReference type="Proteomes" id="UP000007796"/>
    </source>
</evidence>
<keyword evidence="1" id="KW-0812">Transmembrane</keyword>
<proteinExistence type="predicted"/>
<dbReference type="EMBL" id="GL629765">
    <property type="protein sequence ID" value="EFX03835.1"/>
    <property type="molecule type" value="Genomic_DNA"/>
</dbReference>
<organism evidence="3">
    <name type="scientific">Grosmannia clavigera (strain kw1407 / UAMH 11150)</name>
    <name type="common">Blue stain fungus</name>
    <name type="synonym">Graphiocladiella clavigera</name>
    <dbReference type="NCBI Taxonomy" id="655863"/>
    <lineage>
        <taxon>Eukaryota</taxon>
        <taxon>Fungi</taxon>
        <taxon>Dikarya</taxon>
        <taxon>Ascomycota</taxon>
        <taxon>Pezizomycotina</taxon>
        <taxon>Sordariomycetes</taxon>
        <taxon>Sordariomycetidae</taxon>
        <taxon>Ophiostomatales</taxon>
        <taxon>Ophiostomataceae</taxon>
        <taxon>Leptographium</taxon>
    </lineage>
</organism>
<evidence type="ECO:0000256" key="1">
    <source>
        <dbReference type="SAM" id="Phobius"/>
    </source>
</evidence>
<name>F0XDK7_GROCL</name>
<dbReference type="InParanoid" id="F0XDK7"/>
<dbReference type="STRING" id="655863.F0XDK7"/>
<keyword evidence="3" id="KW-1185">Reference proteome</keyword>
<dbReference type="Proteomes" id="UP000007796">
    <property type="component" value="Unassembled WGS sequence"/>
</dbReference>
<keyword evidence="1" id="KW-1133">Transmembrane helix</keyword>
<dbReference type="HOGENOM" id="CLU_021482_0_0_1"/>
<dbReference type="RefSeq" id="XP_014173317.1">
    <property type="nucleotide sequence ID" value="XM_014317842.1"/>
</dbReference>
<keyword evidence="1" id="KW-0472">Membrane</keyword>
<evidence type="ECO:0000313" key="2">
    <source>
        <dbReference type="EMBL" id="EFX03835.1"/>
    </source>
</evidence>
<dbReference type="eggNOG" id="ENOG502S7KB">
    <property type="taxonomic scope" value="Eukaryota"/>
</dbReference>
<dbReference type="AlphaFoldDB" id="F0XDK7"/>
<reference evidence="2 3" key="1">
    <citation type="journal article" date="2011" name="Proc. Natl. Acad. Sci. U.S.A.">
        <title>Genome and transcriptome analyses of the mountain pine beetle-fungal symbiont Grosmannia clavigera, a lodgepole pine pathogen.</title>
        <authorList>
            <person name="DiGuistini S."/>
            <person name="Wang Y."/>
            <person name="Liao N.Y."/>
            <person name="Taylor G."/>
            <person name="Tanguay P."/>
            <person name="Feau N."/>
            <person name="Henrissat B."/>
            <person name="Chan S.K."/>
            <person name="Hesse-Orce U."/>
            <person name="Alamouti S.M."/>
            <person name="Tsui C.K.M."/>
            <person name="Docking R.T."/>
            <person name="Levasseur A."/>
            <person name="Haridas S."/>
            <person name="Robertson G."/>
            <person name="Birol I."/>
            <person name="Holt R.A."/>
            <person name="Marra M.A."/>
            <person name="Hamelin R.C."/>
            <person name="Hirst M."/>
            <person name="Jones S.J.M."/>
            <person name="Bohlmann J."/>
            <person name="Breuil C."/>
        </authorList>
    </citation>
    <scope>NUCLEOTIDE SEQUENCE [LARGE SCALE GENOMIC DNA]</scope>
    <source>
        <strain evidence="3">kw1407 / UAMH 11150</strain>
    </source>
</reference>
<dbReference type="OrthoDB" id="3539644at2759"/>
<gene>
    <name evidence="2" type="ORF">CMQ_763</name>
</gene>